<feature type="region of interest" description="Disordered" evidence="1">
    <location>
        <begin position="26"/>
        <end position="75"/>
    </location>
</feature>
<organism evidence="2 3">
    <name type="scientific">Purpureocillium lilacinum</name>
    <name type="common">Paecilomyces lilacinus</name>
    <dbReference type="NCBI Taxonomy" id="33203"/>
    <lineage>
        <taxon>Eukaryota</taxon>
        <taxon>Fungi</taxon>
        <taxon>Dikarya</taxon>
        <taxon>Ascomycota</taxon>
        <taxon>Pezizomycotina</taxon>
        <taxon>Sordariomycetes</taxon>
        <taxon>Hypocreomycetidae</taxon>
        <taxon>Hypocreales</taxon>
        <taxon>Ophiocordycipitaceae</taxon>
        <taxon>Purpureocillium</taxon>
    </lineage>
</organism>
<comment type="caution">
    <text evidence="2">The sequence shown here is derived from an EMBL/GenBank/DDBJ whole genome shotgun (WGS) entry which is preliminary data.</text>
</comment>
<accession>A0A179EYQ0</accession>
<evidence type="ECO:0000313" key="3">
    <source>
        <dbReference type="Proteomes" id="UP000078240"/>
    </source>
</evidence>
<evidence type="ECO:0000256" key="1">
    <source>
        <dbReference type="SAM" id="MobiDB-lite"/>
    </source>
</evidence>
<feature type="compositionally biased region" description="Basic and acidic residues" evidence="1">
    <location>
        <begin position="61"/>
        <end position="75"/>
    </location>
</feature>
<sequence>MLGSGVIAGQVIMTLESSTSFGKLVSTARPGGDATGSKSDTKGINSDMANNKSDAMNSKSDGTEQGRCHKQQEQCHEQQEQYGRITIRNDNMACQVAGMQDVTTTTHAIISLGLGRGGKERMNYRLGLPGEHRDLHNPSTYTCGCPTVGRSAPPDGYRQVDSSSIAAEESGLYITGQAPELARDRSNYEEQIEGY</sequence>
<dbReference type="EMBL" id="LSBH01000060">
    <property type="protein sequence ID" value="OAQ58130.1"/>
    <property type="molecule type" value="Genomic_DNA"/>
</dbReference>
<gene>
    <name evidence="2" type="ORF">VFPBJ_11703</name>
</gene>
<evidence type="ECO:0000313" key="2">
    <source>
        <dbReference type="EMBL" id="OAQ58130.1"/>
    </source>
</evidence>
<reference evidence="2 3" key="1">
    <citation type="submission" date="2016-01" db="EMBL/GenBank/DDBJ databases">
        <title>Biosynthesis of antibiotic leucinostatins and their inhibition on Phytophthora in bio-control Purpureocillium lilacinum.</title>
        <authorList>
            <person name="Wang G."/>
            <person name="Liu Z."/>
            <person name="Lin R."/>
            <person name="Li E."/>
            <person name="Mao Z."/>
            <person name="Ling J."/>
            <person name="Yin W."/>
            <person name="Xie B."/>
        </authorList>
    </citation>
    <scope>NUCLEOTIDE SEQUENCE [LARGE SCALE GENOMIC DNA]</scope>
    <source>
        <strain evidence="2">PLBJ-1</strain>
    </source>
</reference>
<dbReference type="AlphaFoldDB" id="A0A179EYQ0"/>
<dbReference type="Proteomes" id="UP000078240">
    <property type="component" value="Unassembled WGS sequence"/>
</dbReference>
<name>A0A179EYQ0_PURLI</name>
<feature type="compositionally biased region" description="Polar residues" evidence="1">
    <location>
        <begin position="36"/>
        <end position="60"/>
    </location>
</feature>
<protein>
    <submittedName>
        <fullName evidence="2">Uncharacterized protein</fullName>
    </submittedName>
</protein>
<proteinExistence type="predicted"/>